<dbReference type="SMART" id="SM00028">
    <property type="entry name" value="TPR"/>
    <property type="match status" value="3"/>
</dbReference>
<dbReference type="InterPro" id="IPR035897">
    <property type="entry name" value="Toll_tir_struct_dom_sf"/>
</dbReference>
<dbReference type="Pfam" id="PF00293">
    <property type="entry name" value="NUDIX"/>
    <property type="match status" value="1"/>
</dbReference>
<evidence type="ECO:0000256" key="1">
    <source>
        <dbReference type="ARBA" id="ARBA00022737"/>
    </source>
</evidence>
<feature type="domain" description="Nudix hydrolase" evidence="5">
    <location>
        <begin position="6"/>
        <end position="143"/>
    </location>
</feature>
<dbReference type="Gene3D" id="1.25.40.10">
    <property type="entry name" value="Tetratricopeptide repeat domain"/>
    <property type="match status" value="2"/>
</dbReference>
<name>Q7UEH8_RHOBA</name>
<dbReference type="EnsemblBacteria" id="CAD79058">
    <property type="protein sequence ID" value="CAD79058"/>
    <property type="gene ID" value="RB11321"/>
</dbReference>
<evidence type="ECO:0000313" key="7">
    <source>
        <dbReference type="Proteomes" id="UP000001025"/>
    </source>
</evidence>
<dbReference type="eggNOG" id="COG0494">
    <property type="taxonomic scope" value="Bacteria"/>
</dbReference>
<dbReference type="InterPro" id="IPR011990">
    <property type="entry name" value="TPR-like_helical_dom_sf"/>
</dbReference>
<keyword evidence="2 3" id="KW-0802">TPR repeat</keyword>
<dbReference type="SUPFAM" id="SSF55811">
    <property type="entry name" value="Nudix"/>
    <property type="match status" value="1"/>
</dbReference>
<dbReference type="Pfam" id="PF13432">
    <property type="entry name" value="TPR_16"/>
    <property type="match status" value="1"/>
</dbReference>
<dbReference type="Pfam" id="PF13181">
    <property type="entry name" value="TPR_8"/>
    <property type="match status" value="1"/>
</dbReference>
<dbReference type="Gene3D" id="3.40.50.10140">
    <property type="entry name" value="Toll/interleukin-1 receptor homology (TIR) domain"/>
    <property type="match status" value="1"/>
</dbReference>
<dbReference type="KEGG" id="rba:RB11321"/>
<dbReference type="SUPFAM" id="SSF48452">
    <property type="entry name" value="TPR-like"/>
    <property type="match status" value="2"/>
</dbReference>
<feature type="repeat" description="TPR" evidence="3">
    <location>
        <begin position="813"/>
        <end position="846"/>
    </location>
</feature>
<dbReference type="EMBL" id="BX294153">
    <property type="protein sequence ID" value="CAD79058.1"/>
    <property type="molecule type" value="Genomic_DNA"/>
</dbReference>
<proteinExistence type="predicted"/>
<dbReference type="SUPFAM" id="SSF52540">
    <property type="entry name" value="P-loop containing nucleoside triphosphate hydrolases"/>
    <property type="match status" value="1"/>
</dbReference>
<dbReference type="Gene3D" id="3.40.50.300">
    <property type="entry name" value="P-loop containing nucleotide triphosphate hydrolases"/>
    <property type="match status" value="1"/>
</dbReference>
<feature type="domain" description="TIR" evidence="4">
    <location>
        <begin position="149"/>
        <end position="281"/>
    </location>
</feature>
<keyword evidence="7" id="KW-1185">Reference proteome</keyword>
<dbReference type="Pfam" id="PF00931">
    <property type="entry name" value="NB-ARC"/>
    <property type="match status" value="1"/>
</dbReference>
<dbReference type="PROSITE" id="PS50005">
    <property type="entry name" value="TPR"/>
    <property type="match status" value="2"/>
</dbReference>
<evidence type="ECO:0000259" key="5">
    <source>
        <dbReference type="PROSITE" id="PS51462"/>
    </source>
</evidence>
<gene>
    <name evidence="6" type="primary">afsR-g</name>
    <name evidence="6" type="ordered locus">RB11321</name>
</gene>
<dbReference type="PANTHER" id="PTHR45641:SF19">
    <property type="entry name" value="NEPHROCYSTIN-3"/>
    <property type="match status" value="1"/>
</dbReference>
<feature type="repeat" description="TPR" evidence="3">
    <location>
        <begin position="1021"/>
        <end position="1054"/>
    </location>
</feature>
<dbReference type="HOGENOM" id="CLU_277056_0_0_0"/>
<dbReference type="GO" id="GO:0007165">
    <property type="term" value="P:signal transduction"/>
    <property type="evidence" value="ECO:0007669"/>
    <property type="project" value="InterPro"/>
</dbReference>
<evidence type="ECO:0000256" key="3">
    <source>
        <dbReference type="PROSITE-ProRule" id="PRU00339"/>
    </source>
</evidence>
<dbReference type="InterPro" id="IPR019734">
    <property type="entry name" value="TPR_rpt"/>
</dbReference>
<dbReference type="AlphaFoldDB" id="Q7UEH8"/>
<dbReference type="Proteomes" id="UP000001025">
    <property type="component" value="Chromosome"/>
</dbReference>
<dbReference type="InterPro" id="IPR000157">
    <property type="entry name" value="TIR_dom"/>
</dbReference>
<dbReference type="InParanoid" id="Q7UEH8"/>
<dbReference type="OrthoDB" id="264998at2"/>
<dbReference type="InterPro" id="IPR027417">
    <property type="entry name" value="P-loop_NTPase"/>
</dbReference>
<evidence type="ECO:0000259" key="4">
    <source>
        <dbReference type="PROSITE" id="PS50104"/>
    </source>
</evidence>
<keyword evidence="1" id="KW-0677">Repeat</keyword>
<dbReference type="InterPro" id="IPR002182">
    <property type="entry name" value="NB-ARC"/>
</dbReference>
<evidence type="ECO:0000256" key="2">
    <source>
        <dbReference type="ARBA" id="ARBA00022803"/>
    </source>
</evidence>
<dbReference type="PROSITE" id="PS50104">
    <property type="entry name" value="TIR"/>
    <property type="match status" value="1"/>
</dbReference>
<dbReference type="Gene3D" id="3.90.79.10">
    <property type="entry name" value="Nucleoside Triphosphate Pyrophosphohydrolase"/>
    <property type="match status" value="1"/>
</dbReference>
<dbReference type="InterPro" id="IPR015797">
    <property type="entry name" value="NUDIX_hydrolase-like_dom_sf"/>
</dbReference>
<sequence length="1146" mass="130213">MDCDMSRHSEAALAWITRLNDSGAVEVLTQWNSRWQRYSLIGGHVEIGESFHQACRREITEELECTEAAVEVAPYPYATMQFREYSQAAKAETQYHWQAFMVRLSDAVLEQIPGNCRWVTESQIRSGRTASNESIADQARSVFKAIEQAEFDLFVSYGHKDNEDASVTALVEHIRREHEQFVPNEPLKIFFDLWGIESSDDWEKRIYRGLIESKTMLAVLSPAYFGSPWCRREYDTFVLQQKKKLYPGEPIHAIYIQEHADFDRDDDHPQRSWFETLKRHQFLDAKPWWPDGQVALQREVVTGRLQGLRKKIWNQVCDVRSIQNSPTNLTAFNINFVGRERESTQLWNMLRMDHVTAISAIQGVGGLGKTALARAFAHTRRREYLGGQFEIGMEKVTSADQLRLEIVQLANLYLGASIPDELANTNLPAAFAKAKAAFERPGQGKILLILDNVAADGILAQRSQSLPSPEFVHVLATTRLDPARWGIESLHLDALSTEDALDLFQKYRPFATPGTDNLAWQRVRRGDELLLNDQTETDSAEWKAAVRLVNQLGCHALAVEVVAIYLGHNRSISLQDYYAGLVKKGLSVKLAQAGDDPAVRARLSQEIETNVAQLLEPTFARLEQDCPLALRVLEWAALMPADHVPWIWLFQLLEESEPESLDHDPDDPDPWDDGVRRLLAGWRILNGEPQAPIARQHRIVQAALRRRTWPDLSNSECKDRLDSKLSKLFILVHEHAKSLLKGVLQDKSHWELHAIENLANSWTEYAPDQSAILLHELCNWQLSAENWTSAEQLVRDAIALHENSRIAGHQSLAHLYKNLARALTERRRFDEAQEVIEKIVELDQVPYAFEQERECAILQASLAFAQGNFDVAATCLSEFLGYESKTSRCVVSENATETFNLATCFLMLKRLEESEKLARLLLAHSLSNSDRDLEYKAHDLLGQCLLKSNRTEDGEAQQHLEFAMEAVKKKYGKSSPAYARIAINLAVVLKERGEFEEAAALNDLASITFEDTLEHGDPLLSVLKTNVGQIYRSLGRYDEALREIKKAAQIVCDNRKSSGVKCKEFDLVFGVLFGLFEDLKLSAGSIVKHLHSIGFLGAWCDIDEGDWSTAIGALSISRESMRFDRIRRKQIRKSKDRARKRNRKKK</sequence>
<evidence type="ECO:0000313" key="6">
    <source>
        <dbReference type="EMBL" id="CAD79058.1"/>
    </source>
</evidence>
<dbReference type="Pfam" id="PF13676">
    <property type="entry name" value="TIR_2"/>
    <property type="match status" value="1"/>
</dbReference>
<dbReference type="PANTHER" id="PTHR45641">
    <property type="entry name" value="TETRATRICOPEPTIDE REPEAT PROTEIN (AFU_ORTHOLOGUE AFUA_6G03870)"/>
    <property type="match status" value="1"/>
</dbReference>
<dbReference type="SUPFAM" id="SSF52200">
    <property type="entry name" value="Toll/Interleukin receptor TIR domain"/>
    <property type="match status" value="1"/>
</dbReference>
<accession>Q7UEH8</accession>
<dbReference type="eggNOG" id="COG3903">
    <property type="taxonomic scope" value="Bacteria"/>
</dbReference>
<organism evidence="6 7">
    <name type="scientific">Rhodopirellula baltica (strain DSM 10527 / NCIMB 13988 / SH1)</name>
    <dbReference type="NCBI Taxonomy" id="243090"/>
    <lineage>
        <taxon>Bacteria</taxon>
        <taxon>Pseudomonadati</taxon>
        <taxon>Planctomycetota</taxon>
        <taxon>Planctomycetia</taxon>
        <taxon>Pirellulales</taxon>
        <taxon>Pirellulaceae</taxon>
        <taxon>Rhodopirellula</taxon>
    </lineage>
</organism>
<dbReference type="PATRIC" id="fig|243090.15.peg.5493"/>
<dbReference type="eggNOG" id="COG0457">
    <property type="taxonomic scope" value="Bacteria"/>
</dbReference>
<dbReference type="GO" id="GO:0043531">
    <property type="term" value="F:ADP binding"/>
    <property type="evidence" value="ECO:0007669"/>
    <property type="project" value="InterPro"/>
</dbReference>
<dbReference type="InterPro" id="IPR000086">
    <property type="entry name" value="NUDIX_hydrolase_dom"/>
</dbReference>
<protein>
    <submittedName>
        <fullName evidence="6">Probable regulatory protein afsR</fullName>
    </submittedName>
</protein>
<dbReference type="PROSITE" id="PS51462">
    <property type="entry name" value="NUDIX"/>
    <property type="match status" value="1"/>
</dbReference>
<reference evidence="6 7" key="1">
    <citation type="journal article" date="2003" name="Proc. Natl. Acad. Sci. U.S.A.">
        <title>Complete genome sequence of the marine planctomycete Pirellula sp. strain 1.</title>
        <authorList>
            <person name="Gloeckner F.O."/>
            <person name="Kube M."/>
            <person name="Bauer M."/>
            <person name="Teeling H."/>
            <person name="Lombardot T."/>
            <person name="Ludwig W."/>
            <person name="Gade D."/>
            <person name="Beck A."/>
            <person name="Borzym K."/>
            <person name="Heitmann K."/>
            <person name="Rabus R."/>
            <person name="Schlesner H."/>
            <person name="Amann R."/>
            <person name="Reinhardt R."/>
        </authorList>
    </citation>
    <scope>NUCLEOTIDE SEQUENCE [LARGE SCALE GENOMIC DNA]</scope>
    <source>
        <strain evidence="7">DSM 10527 / NCIMB 13988 / SH1</strain>
    </source>
</reference>
<dbReference type="STRING" id="243090.RB11321"/>